<dbReference type="InterPro" id="IPR000515">
    <property type="entry name" value="MetI-like"/>
</dbReference>
<evidence type="ECO:0000256" key="3">
    <source>
        <dbReference type="ARBA" id="ARBA00022475"/>
    </source>
</evidence>
<evidence type="ECO:0000313" key="9">
    <source>
        <dbReference type="EMBL" id="MDV6374429.1"/>
    </source>
</evidence>
<dbReference type="CDD" id="cd06261">
    <property type="entry name" value="TM_PBP2"/>
    <property type="match status" value="1"/>
</dbReference>
<dbReference type="RefSeq" id="WP_317639749.1">
    <property type="nucleotide sequence ID" value="NZ_JAPMIV010000010.1"/>
</dbReference>
<keyword evidence="2 7" id="KW-0813">Transport</keyword>
<dbReference type="Proteomes" id="UP001276150">
    <property type="component" value="Unassembled WGS sequence"/>
</dbReference>
<name>A0ABU4DQS5_9DEIO</name>
<gene>
    <name evidence="9" type="ORF">ORD21_07490</name>
</gene>
<keyword evidence="10" id="KW-1185">Reference proteome</keyword>
<keyword evidence="5 7" id="KW-1133">Transmembrane helix</keyword>
<feature type="transmembrane region" description="Helical" evidence="7">
    <location>
        <begin position="29"/>
        <end position="50"/>
    </location>
</feature>
<evidence type="ECO:0000256" key="6">
    <source>
        <dbReference type="ARBA" id="ARBA00023136"/>
    </source>
</evidence>
<feature type="transmembrane region" description="Helical" evidence="7">
    <location>
        <begin position="169"/>
        <end position="202"/>
    </location>
</feature>
<evidence type="ECO:0000256" key="7">
    <source>
        <dbReference type="RuleBase" id="RU363032"/>
    </source>
</evidence>
<feature type="transmembrane region" description="Helical" evidence="7">
    <location>
        <begin position="284"/>
        <end position="306"/>
    </location>
</feature>
<sequence length="315" mass="34493">MTQKNIAVPVPKAQKPKGRIKGDPTEGQLAFWLLLPAALLLCGVLLFPMVTTIRDSFYFNKLTEPFNGQPFVGLKNYVQMFADPRFGTSLRNTLFFAVLTVGGSFLVGIPMALAAHTPSKVRGLARVALLLPWAMPPVMTGLIFAWLFNAQYGVFNDILVRLHIVKEPLLWLSTPGLAVLAMVVTIVWKTSSFVALIVLGGLQGIPRELTEASEVDGANRFQSFFRIILPLLAPSLAVAFIFRSISAVQVFDIPYTFIQQAPAQGLLETLGVYIYRTSIEFLDFGYAATLSVALFAVSLAVTAVYVRFVRDGAST</sequence>
<feature type="transmembrane region" description="Helical" evidence="7">
    <location>
        <begin position="127"/>
        <end position="149"/>
    </location>
</feature>
<dbReference type="PANTHER" id="PTHR43005">
    <property type="entry name" value="BLR7065 PROTEIN"/>
    <property type="match status" value="1"/>
</dbReference>
<comment type="caution">
    <text evidence="9">The sequence shown here is derived from an EMBL/GenBank/DDBJ whole genome shotgun (WGS) entry which is preliminary data.</text>
</comment>
<comment type="subcellular location">
    <subcellularLocation>
        <location evidence="1 7">Cell membrane</location>
        <topology evidence="1 7">Multi-pass membrane protein</topology>
    </subcellularLocation>
</comment>
<keyword evidence="4 7" id="KW-0812">Transmembrane</keyword>
<feature type="domain" description="ABC transmembrane type-1" evidence="8">
    <location>
        <begin position="90"/>
        <end position="305"/>
    </location>
</feature>
<dbReference type="PROSITE" id="PS50928">
    <property type="entry name" value="ABC_TM1"/>
    <property type="match status" value="1"/>
</dbReference>
<dbReference type="PANTHER" id="PTHR43005:SF1">
    <property type="entry name" value="SPERMIDINE_PUTRESCINE TRANSPORT SYSTEM PERMEASE PROTEIN"/>
    <property type="match status" value="1"/>
</dbReference>
<comment type="similarity">
    <text evidence="7">Belongs to the binding-protein-dependent transport system permease family.</text>
</comment>
<evidence type="ECO:0000256" key="4">
    <source>
        <dbReference type="ARBA" id="ARBA00022692"/>
    </source>
</evidence>
<evidence type="ECO:0000256" key="1">
    <source>
        <dbReference type="ARBA" id="ARBA00004651"/>
    </source>
</evidence>
<reference evidence="9 10" key="1">
    <citation type="submission" date="2022-11" db="EMBL/GenBank/DDBJ databases">
        <title>Deinococcus ZS9-10, Low Temperature and Draught-tolerating, UV-resistant Bacteria from Continental Antarctica.</title>
        <authorList>
            <person name="Cheng L."/>
        </authorList>
    </citation>
    <scope>NUCLEOTIDE SEQUENCE [LARGE SCALE GENOMIC DNA]</scope>
    <source>
        <strain evidence="9 10">ZS9-10</strain>
    </source>
</reference>
<protein>
    <submittedName>
        <fullName evidence="9">Sugar ABC transporter permease</fullName>
    </submittedName>
</protein>
<dbReference type="Gene3D" id="1.10.3720.10">
    <property type="entry name" value="MetI-like"/>
    <property type="match status" value="1"/>
</dbReference>
<evidence type="ECO:0000313" key="10">
    <source>
        <dbReference type="Proteomes" id="UP001276150"/>
    </source>
</evidence>
<dbReference type="EMBL" id="JAPMIV010000010">
    <property type="protein sequence ID" value="MDV6374429.1"/>
    <property type="molecule type" value="Genomic_DNA"/>
</dbReference>
<evidence type="ECO:0000256" key="5">
    <source>
        <dbReference type="ARBA" id="ARBA00022989"/>
    </source>
</evidence>
<evidence type="ECO:0000256" key="2">
    <source>
        <dbReference type="ARBA" id="ARBA00022448"/>
    </source>
</evidence>
<dbReference type="SUPFAM" id="SSF161098">
    <property type="entry name" value="MetI-like"/>
    <property type="match status" value="1"/>
</dbReference>
<feature type="transmembrane region" description="Helical" evidence="7">
    <location>
        <begin position="223"/>
        <end position="242"/>
    </location>
</feature>
<keyword evidence="6 7" id="KW-0472">Membrane</keyword>
<evidence type="ECO:0000259" key="8">
    <source>
        <dbReference type="PROSITE" id="PS50928"/>
    </source>
</evidence>
<proteinExistence type="inferred from homology"/>
<feature type="transmembrane region" description="Helical" evidence="7">
    <location>
        <begin position="94"/>
        <end position="115"/>
    </location>
</feature>
<keyword evidence="3" id="KW-1003">Cell membrane</keyword>
<organism evidence="9 10">
    <name type="scientific">Deinococcus arenicola</name>
    <dbReference type="NCBI Taxonomy" id="2994950"/>
    <lineage>
        <taxon>Bacteria</taxon>
        <taxon>Thermotogati</taxon>
        <taxon>Deinococcota</taxon>
        <taxon>Deinococci</taxon>
        <taxon>Deinococcales</taxon>
        <taxon>Deinococcaceae</taxon>
        <taxon>Deinococcus</taxon>
    </lineage>
</organism>
<dbReference type="Pfam" id="PF00528">
    <property type="entry name" value="BPD_transp_1"/>
    <property type="match status" value="1"/>
</dbReference>
<accession>A0ABU4DQS5</accession>
<dbReference type="InterPro" id="IPR035906">
    <property type="entry name" value="MetI-like_sf"/>
</dbReference>